<sequence length="49" mass="5489">MRKKSYICSVNVKYVLSVAQASVCNGFVGYSTVNECKGTKTSVKYLMFR</sequence>
<proteinExistence type="predicted"/>
<protein>
    <submittedName>
        <fullName evidence="1">Uncharacterized protein</fullName>
    </submittedName>
</protein>
<name>A0A8S5NSS2_9CAUD</name>
<dbReference type="EMBL" id="BK015248">
    <property type="protein sequence ID" value="DAD97782.1"/>
    <property type="molecule type" value="Genomic_DNA"/>
</dbReference>
<organism evidence="1">
    <name type="scientific">Myoviridae sp. ctkmZ20</name>
    <dbReference type="NCBI Taxonomy" id="2825166"/>
    <lineage>
        <taxon>Viruses</taxon>
        <taxon>Duplodnaviria</taxon>
        <taxon>Heunggongvirae</taxon>
        <taxon>Uroviricota</taxon>
        <taxon>Caudoviricetes</taxon>
    </lineage>
</organism>
<accession>A0A8S5NSS2</accession>
<evidence type="ECO:0000313" key="1">
    <source>
        <dbReference type="EMBL" id="DAD97782.1"/>
    </source>
</evidence>
<reference evidence="1" key="1">
    <citation type="journal article" date="2021" name="Proc. Natl. Acad. Sci. U.S.A.">
        <title>A Catalog of Tens of Thousands of Viruses from Human Metagenomes Reveals Hidden Associations with Chronic Diseases.</title>
        <authorList>
            <person name="Tisza M.J."/>
            <person name="Buck C.B."/>
        </authorList>
    </citation>
    <scope>NUCLEOTIDE SEQUENCE</scope>
    <source>
        <strain evidence="1">CtkmZ20</strain>
    </source>
</reference>